<reference evidence="2 3" key="2">
    <citation type="journal article" date="2008" name="Int. J. Syst. Evol. Microbiol.">
        <title>Methanocella paludicola gen. nov., sp. nov., a methane-producing archaeon, the first isolate of the lineage 'Rice Cluster I', and proposal of the new archaeal order Methanocellales ord. nov.</title>
        <authorList>
            <person name="Sakai S."/>
            <person name="Imachi H."/>
            <person name="Hanada S."/>
            <person name="Ohashi A."/>
            <person name="Harada H."/>
            <person name="Kamagata Y."/>
        </authorList>
    </citation>
    <scope>NUCLEOTIDE SEQUENCE [LARGE SCALE GENOMIC DNA]</scope>
    <source>
        <strain evidence="3">DSM 17711 / JCM 13418 / NBRC 101707 / SANAE</strain>
    </source>
</reference>
<accession>D1Z155</accession>
<dbReference type="Proteomes" id="UP000001882">
    <property type="component" value="Chromosome"/>
</dbReference>
<name>D1Z155_METPS</name>
<dbReference type="Gene3D" id="2.30.180.10">
    <property type="entry name" value="FAS1 domain"/>
    <property type="match status" value="1"/>
</dbReference>
<dbReference type="RefSeq" id="WP_012901101.1">
    <property type="nucleotide sequence ID" value="NC_013665.1"/>
</dbReference>
<protein>
    <recommendedName>
        <fullName evidence="1">FAS1 domain-containing protein</fullName>
    </recommendedName>
</protein>
<dbReference type="InterPro" id="IPR000782">
    <property type="entry name" value="FAS1_domain"/>
</dbReference>
<evidence type="ECO:0000313" key="3">
    <source>
        <dbReference type="Proteomes" id="UP000001882"/>
    </source>
</evidence>
<dbReference type="PANTHER" id="PTHR10900:SF77">
    <property type="entry name" value="FI19380P1"/>
    <property type="match status" value="1"/>
</dbReference>
<dbReference type="SMART" id="SM00554">
    <property type="entry name" value="FAS1"/>
    <property type="match status" value="1"/>
</dbReference>
<sequence length="137" mass="15161">MGDVLRPLNEMTASEVLGEEGMFTNFIRALELSGVGDMLEKKGPYTIFAPTDEVFNEYTMGGLAGSAKLEDLLWHFIVPGKYTYEDLHRLHLLKTVGGYLLRIEAHDGIRVNGADIAKPDIPYNKGVIHEITKAEGP</sequence>
<dbReference type="EMBL" id="AP011532">
    <property type="protein sequence ID" value="BAI62427.1"/>
    <property type="molecule type" value="Genomic_DNA"/>
</dbReference>
<dbReference type="Pfam" id="PF02469">
    <property type="entry name" value="Fasciclin"/>
    <property type="match status" value="1"/>
</dbReference>
<dbReference type="SUPFAM" id="SSF82153">
    <property type="entry name" value="FAS1 domain"/>
    <property type="match status" value="1"/>
</dbReference>
<keyword evidence="3" id="KW-1185">Reference proteome</keyword>
<dbReference type="KEGG" id="mpd:MCP_2355"/>
<dbReference type="GeneID" id="8682150"/>
<dbReference type="eggNOG" id="arCOG03335">
    <property type="taxonomic scope" value="Archaea"/>
</dbReference>
<dbReference type="InterPro" id="IPR050904">
    <property type="entry name" value="Adhesion/Biosynth-related"/>
</dbReference>
<dbReference type="InParanoid" id="D1Z155"/>
<dbReference type="PANTHER" id="PTHR10900">
    <property type="entry name" value="PERIOSTIN-RELATED"/>
    <property type="match status" value="1"/>
</dbReference>
<dbReference type="PROSITE" id="PS50213">
    <property type="entry name" value="FAS1"/>
    <property type="match status" value="1"/>
</dbReference>
<reference evidence="3" key="3">
    <citation type="journal article" date="2011" name="PLoS ONE">
        <title>Genome sequence of a mesophilic hydrogenotrophic methanogen Methanocella paludicola, the first cultivated representative of the order Methanocellales.</title>
        <authorList>
            <person name="Sakai S."/>
            <person name="Takaki Y."/>
            <person name="Shimamura S."/>
            <person name="Sekine M."/>
            <person name="Tajima T."/>
            <person name="Kosugi H."/>
            <person name="Ichikawa N."/>
            <person name="Tasumi E."/>
            <person name="Hiraki A.T."/>
            <person name="Shimizu A."/>
            <person name="Kato Y."/>
            <person name="Nishiko R."/>
            <person name="Mori K."/>
            <person name="Fujita N."/>
            <person name="Imachi H."/>
            <person name="Takai K."/>
        </authorList>
    </citation>
    <scope>NUCLEOTIDE SEQUENCE [LARGE SCALE GENOMIC DNA]</scope>
    <source>
        <strain evidence="3">DSM 17711 / JCM 13418 / NBRC 101707 / SANAE</strain>
    </source>
</reference>
<gene>
    <name evidence="2" type="ordered locus">MCP_2355</name>
</gene>
<evidence type="ECO:0000313" key="2">
    <source>
        <dbReference type="EMBL" id="BAI62427.1"/>
    </source>
</evidence>
<dbReference type="InterPro" id="IPR036378">
    <property type="entry name" value="FAS1_dom_sf"/>
</dbReference>
<dbReference type="STRING" id="304371.MCP_2355"/>
<evidence type="ECO:0000259" key="1">
    <source>
        <dbReference type="PROSITE" id="PS50213"/>
    </source>
</evidence>
<organism evidence="2 3">
    <name type="scientific">Methanocella paludicola (strain DSM 17711 / JCM 13418 / NBRC 101707 / SANAE)</name>
    <dbReference type="NCBI Taxonomy" id="304371"/>
    <lineage>
        <taxon>Archaea</taxon>
        <taxon>Methanobacteriati</taxon>
        <taxon>Methanobacteriota</taxon>
        <taxon>Stenosarchaea group</taxon>
        <taxon>Methanomicrobia</taxon>
        <taxon>Methanocellales</taxon>
        <taxon>Methanocellaceae</taxon>
        <taxon>Methanocella</taxon>
    </lineage>
</organism>
<proteinExistence type="predicted"/>
<dbReference type="AlphaFoldDB" id="D1Z155"/>
<reference evidence="2 3" key="1">
    <citation type="journal article" date="2007" name="Appl. Environ. Microbiol.">
        <title>Isolation of key methanogens for global methane emission from rice paddy fields: a novel isolate affiliated with the clone cluster rice cluster I.</title>
        <authorList>
            <person name="Sakai S."/>
            <person name="Imachi H."/>
            <person name="Sekiguchi Y."/>
            <person name="Ohashi A."/>
            <person name="Harada H."/>
            <person name="Kamagata Y."/>
        </authorList>
    </citation>
    <scope>NUCLEOTIDE SEQUENCE [LARGE SCALE GENOMIC DNA]</scope>
    <source>
        <strain evidence="3">DSM 17711 / JCM 13418 / NBRC 101707 / SANAE</strain>
    </source>
</reference>
<feature type="domain" description="FAS1" evidence="1">
    <location>
        <begin position="10"/>
        <end position="135"/>
    </location>
</feature>